<dbReference type="AlphaFoldDB" id="A0A7Y9GKP6"/>
<dbReference type="NCBIfam" id="NF045579">
    <property type="entry name" value="rhamnoside_JR"/>
    <property type="match status" value="1"/>
</dbReference>
<dbReference type="EMBL" id="JACCBV010000001">
    <property type="protein sequence ID" value="NYE18244.1"/>
    <property type="molecule type" value="Genomic_DNA"/>
</dbReference>
<sequence length="1071" mass="114222">MTESPPSPESEEICALWRSFDDPPDEARPRAWWHWMDGNIDRAGIVRDLTWLHAVGVRGAQLFDGGMGVPLVVPEPVRPGSDAWREALDVASVTAADLGIELAVATSSGWSASGGPWVEPADAMKKVVWSELVLDGGAPVDVELPPLPSVAGLFQDSPRWGTPPREPWAADWRVLALPAASEHEPLAPVRVTGSAPIDDPAILVDGSFGATLALPRDPDGTSSAWIEQDFDEPVTVRSVTVGLPGPGGFGAAPPADAVLQASGDGVSYRDVVTLPPSTVPARTAAFPPVTARRFRLLLTGGSAAAALPPVADGVRLPPVLRPSDTFLVTEFALRTAARVHHAEVKAGFGVVPDYHAVDTPAGSDAAAVTPSDVHDVTALVVSGRLQWDAPPGRWRVVRLGASLTGQMNGPASEDSTGLEVDKLDGARVSAYLRTHLDRFAPGRFDALLSDSIEAGAQNWTDDLLEHFRRRRGYDPTPWLPVLTGLVVGGAEASDRFLYDYRRTIAELLADEYYGTLAAEAHARGMTYYAEALEDRRPQLGDDLAMRSHADIPMGAMWTFDPDRGPMPTYVADLKGAASVSHVHGKRWTGAEAFTSFDRPWASSPRSLKHVADLQLALGVTRFCIHTSPHQPLAAPPPGVALAPFLGQAFTVNETWADMAKPWIDYLARCSAVLSAGEPAVDIAVFVGEEAPVTGLFADAYDVSVPPWFDFDYVGADGMAALSVEDGMIRSAGARYALLYLGGSSRRMTLGTLRRIATLLDGGATVVGVRPERSPSLADGDDEFARLSDVIWGHPRSRGRVIATTDLASALRELGIVPWLEVEGPPARTVARLVGGRRVTFVANPGGHDVHIRFAVPAEVGALEVWDPVLVRRIDLAEAGTVRGRRTFELDLPAFGSVFLAPATASPGARADAASAVSRPVEARWTLILPGRPAIAVPHGPVLWTELDDDARGFSGVAAYRGEFDLAKPEAGTAVWLDLGDVRDIARVRLNDVDCGVAWTAPFRVDVSSAVRPEGNVLEVDVATPWRNRLIREAAAPWGDVFAPMTRVFEPTAAPLPAGLAGPVAVLLENRA</sequence>
<evidence type="ECO:0000313" key="4">
    <source>
        <dbReference type="Proteomes" id="UP000576969"/>
    </source>
</evidence>
<proteinExistence type="predicted"/>
<dbReference type="PANTHER" id="PTHR43817">
    <property type="entry name" value="GLYCOSYL HYDROLASE"/>
    <property type="match status" value="1"/>
</dbReference>
<name>A0A7Y9GKP6_9MICO</name>
<dbReference type="Gene3D" id="2.60.120.260">
    <property type="entry name" value="Galactose-binding domain-like"/>
    <property type="match status" value="2"/>
</dbReference>
<evidence type="ECO:0008006" key="5">
    <source>
        <dbReference type="Google" id="ProtNLM"/>
    </source>
</evidence>
<keyword evidence="2" id="KW-0378">Hydrolase</keyword>
<accession>A0A7Y9GKP6</accession>
<dbReference type="GO" id="GO:0016787">
    <property type="term" value="F:hydrolase activity"/>
    <property type="evidence" value="ECO:0007669"/>
    <property type="project" value="UniProtKB-KW"/>
</dbReference>
<reference evidence="3 4" key="1">
    <citation type="submission" date="2020-07" db="EMBL/GenBank/DDBJ databases">
        <title>Sequencing the genomes of 1000 actinobacteria strains.</title>
        <authorList>
            <person name="Klenk H.-P."/>
        </authorList>
    </citation>
    <scope>NUCLEOTIDE SEQUENCE [LARGE SCALE GENOMIC DNA]</scope>
    <source>
        <strain evidence="3 4">DSM 24662</strain>
    </source>
</reference>
<evidence type="ECO:0000256" key="1">
    <source>
        <dbReference type="ARBA" id="ARBA00022729"/>
    </source>
</evidence>
<organism evidence="3 4">
    <name type="scientific">Microbacterium immunditiarum</name>
    <dbReference type="NCBI Taxonomy" id="337480"/>
    <lineage>
        <taxon>Bacteria</taxon>
        <taxon>Bacillati</taxon>
        <taxon>Actinomycetota</taxon>
        <taxon>Actinomycetes</taxon>
        <taxon>Micrococcales</taxon>
        <taxon>Microbacteriaceae</taxon>
        <taxon>Microbacterium</taxon>
    </lineage>
</organism>
<dbReference type="Proteomes" id="UP000576969">
    <property type="component" value="Unassembled WGS sequence"/>
</dbReference>
<dbReference type="Pfam" id="PF17132">
    <property type="entry name" value="Glyco_hydro_106"/>
    <property type="match status" value="1"/>
</dbReference>
<evidence type="ECO:0000256" key="2">
    <source>
        <dbReference type="ARBA" id="ARBA00022801"/>
    </source>
</evidence>
<dbReference type="InterPro" id="IPR008979">
    <property type="entry name" value="Galactose-bd-like_sf"/>
</dbReference>
<dbReference type="RefSeq" id="WP_343048586.1">
    <property type="nucleotide sequence ID" value="NZ_JACCBV010000001.1"/>
</dbReference>
<keyword evidence="4" id="KW-1185">Reference proteome</keyword>
<protein>
    <recommendedName>
        <fullName evidence="5">Glycoside hydrolase</fullName>
    </recommendedName>
</protein>
<dbReference type="PANTHER" id="PTHR43817:SF1">
    <property type="entry name" value="HYDROLASE, FAMILY 43, PUTATIVE (AFU_ORTHOLOGUE AFUA_3G01660)-RELATED"/>
    <property type="match status" value="1"/>
</dbReference>
<evidence type="ECO:0000313" key="3">
    <source>
        <dbReference type="EMBL" id="NYE18244.1"/>
    </source>
</evidence>
<keyword evidence="1" id="KW-0732">Signal</keyword>
<comment type="caution">
    <text evidence="3">The sequence shown here is derived from an EMBL/GenBank/DDBJ whole genome shotgun (WGS) entry which is preliminary data.</text>
</comment>
<gene>
    <name evidence="3" type="ORF">BJ991_000272</name>
</gene>
<dbReference type="SUPFAM" id="SSF49785">
    <property type="entry name" value="Galactose-binding domain-like"/>
    <property type="match status" value="2"/>
</dbReference>